<evidence type="ECO:0000313" key="1">
    <source>
        <dbReference type="EMBL" id="KAJ4721187.1"/>
    </source>
</evidence>
<protein>
    <submittedName>
        <fullName evidence="1">DNA ligase</fullName>
    </submittedName>
</protein>
<keyword evidence="2" id="KW-1185">Reference proteome</keyword>
<comment type="caution">
    <text evidence="1">The sequence shown here is derived from an EMBL/GenBank/DDBJ whole genome shotgun (WGS) entry which is preliminary data.</text>
</comment>
<evidence type="ECO:0000313" key="2">
    <source>
        <dbReference type="Proteomes" id="UP001164539"/>
    </source>
</evidence>
<accession>A0ACC1YD97</accession>
<reference evidence="1 2" key="1">
    <citation type="journal article" date="2023" name="Science">
        <title>Complex scaffold remodeling in plant triterpene biosynthesis.</title>
        <authorList>
            <person name="De La Pena R."/>
            <person name="Hodgson H."/>
            <person name="Liu J.C."/>
            <person name="Stephenson M.J."/>
            <person name="Martin A.C."/>
            <person name="Owen C."/>
            <person name="Harkess A."/>
            <person name="Leebens-Mack J."/>
            <person name="Jimenez L.E."/>
            <person name="Osbourn A."/>
            <person name="Sattely E.S."/>
        </authorList>
    </citation>
    <scope>NUCLEOTIDE SEQUENCE [LARGE SCALE GENOMIC DNA]</scope>
    <source>
        <strain evidence="2">cv. JPN11</strain>
        <tissue evidence="1">Leaf</tissue>
    </source>
</reference>
<keyword evidence="1" id="KW-0436">Ligase</keyword>
<gene>
    <name evidence="1" type="ORF">OWV82_008907</name>
</gene>
<sequence>MAYIPPHMRHSKDPQVPSPTPERLVHQFNRNLRLGSHKHNADRSGKIVYADNAISRWFAVELDEDGHFPLSLHLEPISVESVEQRRGEKPLVLVNNNPAKDNDEVGENTSRSTWEFVAENVWPDILSACKMVSNLMEEKPTLVVRFGQVLFHGSKSLSSETARKSQVAETILRQLQRSFRTNVPETFVEKITSGAVPKIGADFEEEKDIYHIKLSDSASPQSTVSCKCSVREDQELELYKVELNPVRHVVVDISCLDKNVDLRLALYTKKILADMTDDEMHIIRNLINSAILDPEVKGGLRWPLGKANSGDRFTVIGVWHTKFRSYKNSSLRLKVRHADRFDFKTATGEAAVEIALKLKRVVSEIQEEKVDTDSTYNVFKDNLKLIWDHFLSCEQVFT</sequence>
<organism evidence="1 2">
    <name type="scientific">Melia azedarach</name>
    <name type="common">Chinaberry tree</name>
    <dbReference type="NCBI Taxonomy" id="155640"/>
    <lineage>
        <taxon>Eukaryota</taxon>
        <taxon>Viridiplantae</taxon>
        <taxon>Streptophyta</taxon>
        <taxon>Embryophyta</taxon>
        <taxon>Tracheophyta</taxon>
        <taxon>Spermatophyta</taxon>
        <taxon>Magnoliopsida</taxon>
        <taxon>eudicotyledons</taxon>
        <taxon>Gunneridae</taxon>
        <taxon>Pentapetalae</taxon>
        <taxon>rosids</taxon>
        <taxon>malvids</taxon>
        <taxon>Sapindales</taxon>
        <taxon>Meliaceae</taxon>
        <taxon>Melia</taxon>
    </lineage>
</organism>
<dbReference type="EMBL" id="CM051397">
    <property type="protein sequence ID" value="KAJ4721187.1"/>
    <property type="molecule type" value="Genomic_DNA"/>
</dbReference>
<dbReference type="Proteomes" id="UP001164539">
    <property type="component" value="Chromosome 4"/>
</dbReference>
<proteinExistence type="predicted"/>
<name>A0ACC1YD97_MELAZ</name>